<feature type="domain" description="HTH cro/C1-type" evidence="3">
    <location>
        <begin position="23"/>
        <end position="66"/>
    </location>
</feature>
<dbReference type="Gene3D" id="1.10.260.40">
    <property type="entry name" value="lambda repressor-like DNA-binding domains"/>
    <property type="match status" value="1"/>
</dbReference>
<dbReference type="PROSITE" id="PS50943">
    <property type="entry name" value="HTH_CROC1"/>
    <property type="match status" value="1"/>
</dbReference>
<keyword evidence="1" id="KW-0175">Coiled coil</keyword>
<feature type="transmembrane region" description="Helical" evidence="2">
    <location>
        <begin position="173"/>
        <end position="191"/>
    </location>
</feature>
<dbReference type="InterPro" id="IPR010982">
    <property type="entry name" value="Lambda_DNA-bd_dom_sf"/>
</dbReference>
<feature type="transmembrane region" description="Helical" evidence="2">
    <location>
        <begin position="132"/>
        <end position="153"/>
    </location>
</feature>
<protein>
    <submittedName>
        <fullName evidence="4">Regulatory protein-modification, helix-turn-helix, transcriptional regulato, DNA</fullName>
    </submittedName>
</protein>
<keyword evidence="2" id="KW-0812">Transmembrane</keyword>
<sequence>MSQELYEKCREIKETSNPRITNQDLADATGKSERTVAQFLRGEIPNASCETVALICKEFGVSVDEHYGITMPEPSPDEQLTRENRMLESENHALKVQNVELIGEVENLKLEVSHQKEKADFLRAQLKTRRPVIYTLMCSCAVMAFTLLIYLVLDFRVSDVGFIINGSLQPAAWIVLCMIVAAVAIIAWSIIHNTKQQKKGKE</sequence>
<dbReference type="InterPro" id="IPR001387">
    <property type="entry name" value="Cro/C1-type_HTH"/>
</dbReference>
<evidence type="ECO:0000256" key="1">
    <source>
        <dbReference type="SAM" id="Coils"/>
    </source>
</evidence>
<accession>A0A8S5M4Q0</accession>
<dbReference type="EMBL" id="BK014822">
    <property type="protein sequence ID" value="DAD77277.1"/>
    <property type="molecule type" value="Genomic_DNA"/>
</dbReference>
<dbReference type="CDD" id="cd00093">
    <property type="entry name" value="HTH_XRE"/>
    <property type="match status" value="1"/>
</dbReference>
<proteinExistence type="predicted"/>
<organism evidence="4">
    <name type="scientific">Siphoviridae sp. ctEQg15</name>
    <dbReference type="NCBI Taxonomy" id="2826205"/>
    <lineage>
        <taxon>Viruses</taxon>
        <taxon>Duplodnaviria</taxon>
        <taxon>Heunggongvirae</taxon>
        <taxon>Uroviricota</taxon>
        <taxon>Caudoviricetes</taxon>
    </lineage>
</organism>
<evidence type="ECO:0000259" key="3">
    <source>
        <dbReference type="PROSITE" id="PS50943"/>
    </source>
</evidence>
<keyword evidence="2" id="KW-0472">Membrane</keyword>
<feature type="coiled-coil region" evidence="1">
    <location>
        <begin position="77"/>
        <end position="125"/>
    </location>
</feature>
<evidence type="ECO:0000313" key="4">
    <source>
        <dbReference type="EMBL" id="DAD77277.1"/>
    </source>
</evidence>
<dbReference type="SUPFAM" id="SSF47413">
    <property type="entry name" value="lambda repressor-like DNA-binding domains"/>
    <property type="match status" value="1"/>
</dbReference>
<dbReference type="Pfam" id="PF01381">
    <property type="entry name" value="HTH_3"/>
    <property type="match status" value="1"/>
</dbReference>
<keyword evidence="2" id="KW-1133">Transmembrane helix</keyword>
<name>A0A8S5M4Q0_9CAUD</name>
<dbReference type="GO" id="GO:0003677">
    <property type="term" value="F:DNA binding"/>
    <property type="evidence" value="ECO:0007669"/>
    <property type="project" value="InterPro"/>
</dbReference>
<reference evidence="4" key="1">
    <citation type="journal article" date="2021" name="Proc. Natl. Acad. Sci. U.S.A.">
        <title>A Catalog of Tens of Thousands of Viruses from Human Metagenomes Reveals Hidden Associations with Chronic Diseases.</title>
        <authorList>
            <person name="Tisza M.J."/>
            <person name="Buck C.B."/>
        </authorList>
    </citation>
    <scope>NUCLEOTIDE SEQUENCE</scope>
    <source>
        <strain evidence="4">CtEQg15</strain>
    </source>
</reference>
<evidence type="ECO:0000256" key="2">
    <source>
        <dbReference type="SAM" id="Phobius"/>
    </source>
</evidence>